<dbReference type="EC" id="1.1.1.47" evidence="4"/>
<dbReference type="PRINTS" id="PR00081">
    <property type="entry name" value="GDHRDH"/>
</dbReference>
<dbReference type="CDD" id="cd05233">
    <property type="entry name" value="SDR_c"/>
    <property type="match status" value="1"/>
</dbReference>
<dbReference type="RefSeq" id="WP_350242222.1">
    <property type="nucleotide sequence ID" value="NZ_CP158298.1"/>
</dbReference>
<evidence type="ECO:0000313" key="4">
    <source>
        <dbReference type="EMBL" id="XBV84184.1"/>
    </source>
</evidence>
<dbReference type="SMART" id="SM00822">
    <property type="entry name" value="PKS_KR"/>
    <property type="match status" value="1"/>
</dbReference>
<dbReference type="InterPro" id="IPR057326">
    <property type="entry name" value="KR_dom"/>
</dbReference>
<evidence type="ECO:0000256" key="2">
    <source>
        <dbReference type="ARBA" id="ARBA00023002"/>
    </source>
</evidence>
<protein>
    <submittedName>
        <fullName evidence="4">Glucose 1-dehydrogenase</fullName>
        <ecNumber evidence="4">1.1.1.47</ecNumber>
    </submittedName>
</protein>
<reference evidence="4" key="1">
    <citation type="submission" date="2024-06" db="EMBL/GenBank/DDBJ databases">
        <title>Draft Genome Sequence of Deinococcus sonorensis Type Strain KR-87, a Biofilm Producing Representative of the Genus Deinococcus.</title>
        <authorList>
            <person name="Boren L.S."/>
            <person name="Grosso R.A."/>
            <person name="Hugenberg-Cox A.N."/>
            <person name="Hill J.T.E."/>
            <person name="Albert C.M."/>
            <person name="Tuohy J.M."/>
        </authorList>
    </citation>
    <scope>NUCLEOTIDE SEQUENCE</scope>
    <source>
        <strain evidence="4">KR-87</strain>
        <plasmid evidence="4">pDson03</plasmid>
    </source>
</reference>
<dbReference type="KEGG" id="dsc:ABOD76_03775"/>
<gene>
    <name evidence="4" type="ORF">ABOD76_03775</name>
</gene>
<dbReference type="PROSITE" id="PS00061">
    <property type="entry name" value="ADH_SHORT"/>
    <property type="match status" value="1"/>
</dbReference>
<accession>A0AAU7U6V2</accession>
<proteinExistence type="inferred from homology"/>
<sequence>MHQQLSGKTALVTGGTSGIGLAIAEAFIAEGAHVFITGRRTAQLDDAKAQLGDHVTTIQGDVGQLDDLDRIYAVIRAAGRPLDIVVANAGGGSFAPLGQITEAHFDQTFDTNVKGTLFTVQKALPLLNDGASVILMASTTSITGTPAFSVYSATKAAVRSFARTWALDLKDRHIRVNAVSPGPTLTPGLTDLAPDAEQAQALLDGLTSGVPLGRMGQPEEIAQAVVFLASDRSSFITGTELFVDGGTAQV</sequence>
<organism evidence="4">
    <name type="scientific">Deinococcus sonorensis KR-87</name>
    <dbReference type="NCBI Taxonomy" id="694439"/>
    <lineage>
        <taxon>Bacteria</taxon>
        <taxon>Thermotogati</taxon>
        <taxon>Deinococcota</taxon>
        <taxon>Deinococci</taxon>
        <taxon>Deinococcales</taxon>
        <taxon>Deinococcaceae</taxon>
        <taxon>Deinococcus</taxon>
    </lineage>
</organism>
<dbReference type="EMBL" id="CP158298">
    <property type="protein sequence ID" value="XBV84184.1"/>
    <property type="molecule type" value="Genomic_DNA"/>
</dbReference>
<dbReference type="InterPro" id="IPR002347">
    <property type="entry name" value="SDR_fam"/>
</dbReference>
<evidence type="ECO:0000259" key="3">
    <source>
        <dbReference type="SMART" id="SM00822"/>
    </source>
</evidence>
<keyword evidence="4" id="KW-0614">Plasmid</keyword>
<name>A0AAU7U6V2_9DEIO</name>
<dbReference type="Gene3D" id="3.40.50.720">
    <property type="entry name" value="NAD(P)-binding Rossmann-like Domain"/>
    <property type="match status" value="1"/>
</dbReference>
<dbReference type="GO" id="GO:0050664">
    <property type="term" value="F:oxidoreductase activity, acting on NAD(P)H, oxygen as acceptor"/>
    <property type="evidence" value="ECO:0007669"/>
    <property type="project" value="TreeGrafter"/>
</dbReference>
<feature type="domain" description="Ketoreductase" evidence="3">
    <location>
        <begin position="8"/>
        <end position="182"/>
    </location>
</feature>
<dbReference type="NCBIfam" id="NF005559">
    <property type="entry name" value="PRK07231.1"/>
    <property type="match status" value="1"/>
</dbReference>
<dbReference type="PANTHER" id="PTHR43008:SF4">
    <property type="entry name" value="CHAIN DEHYDROGENASE, PUTATIVE (AFU_ORTHOLOGUE AFUA_4G08710)-RELATED"/>
    <property type="match status" value="1"/>
</dbReference>
<dbReference type="AlphaFoldDB" id="A0AAU7U6V2"/>
<geneLocation type="plasmid" evidence="4">
    <name>pDson03</name>
</geneLocation>
<keyword evidence="2 4" id="KW-0560">Oxidoreductase</keyword>
<dbReference type="Pfam" id="PF13561">
    <property type="entry name" value="adh_short_C2"/>
    <property type="match status" value="1"/>
</dbReference>
<comment type="similarity">
    <text evidence="1">Belongs to the short-chain dehydrogenases/reductases (SDR) family.</text>
</comment>
<dbReference type="SUPFAM" id="SSF51735">
    <property type="entry name" value="NAD(P)-binding Rossmann-fold domains"/>
    <property type="match status" value="1"/>
</dbReference>
<dbReference type="PANTHER" id="PTHR43008">
    <property type="entry name" value="BENZIL REDUCTASE"/>
    <property type="match status" value="1"/>
</dbReference>
<dbReference type="InterPro" id="IPR020904">
    <property type="entry name" value="Sc_DH/Rdtase_CS"/>
</dbReference>
<evidence type="ECO:0000256" key="1">
    <source>
        <dbReference type="ARBA" id="ARBA00006484"/>
    </source>
</evidence>
<dbReference type="GO" id="GO:0047936">
    <property type="term" value="F:glucose 1-dehydrogenase [NAD(P)+] activity"/>
    <property type="evidence" value="ECO:0007669"/>
    <property type="project" value="UniProtKB-EC"/>
</dbReference>
<dbReference type="InterPro" id="IPR036291">
    <property type="entry name" value="NAD(P)-bd_dom_sf"/>
</dbReference>
<dbReference type="FunFam" id="3.40.50.720:FF:000084">
    <property type="entry name" value="Short-chain dehydrogenase reductase"/>
    <property type="match status" value="1"/>
</dbReference>